<dbReference type="HOGENOM" id="CLU_026444_0_2_7"/>
<dbReference type="OrthoDB" id="9802241at2"/>
<dbReference type="NCBIfam" id="TIGR01048">
    <property type="entry name" value="lysA"/>
    <property type="match status" value="1"/>
</dbReference>
<dbReference type="SUPFAM" id="SSF50621">
    <property type="entry name" value="Alanine racemase C-terminal domain-like"/>
    <property type="match status" value="1"/>
</dbReference>
<comment type="similarity">
    <text evidence="7">Belongs to the Orn/Lys/Arg decarboxylase class-II family.</text>
</comment>
<accession>C6E4B6</accession>
<comment type="cofactor">
    <cofactor evidence="1 6 8">
        <name>pyridoxal 5'-phosphate</name>
        <dbReference type="ChEBI" id="CHEBI:597326"/>
    </cofactor>
</comment>
<proteinExistence type="inferred from homology"/>
<dbReference type="STRING" id="443144.GM21_1355"/>
<name>C6E4B6_GEOSM</name>
<dbReference type="PANTHER" id="PTHR43727">
    <property type="entry name" value="DIAMINOPIMELATE DECARBOXYLASE"/>
    <property type="match status" value="1"/>
</dbReference>
<keyword evidence="8" id="KW-0028">Amino-acid biosynthesis</keyword>
<evidence type="ECO:0000256" key="2">
    <source>
        <dbReference type="ARBA" id="ARBA00022793"/>
    </source>
</evidence>
<dbReference type="InterPro" id="IPR000183">
    <property type="entry name" value="Orn/DAP/Arg_de-COase"/>
</dbReference>
<dbReference type="AlphaFoldDB" id="C6E4B6"/>
<evidence type="ECO:0000256" key="1">
    <source>
        <dbReference type="ARBA" id="ARBA00001933"/>
    </source>
</evidence>
<dbReference type="PRINTS" id="PR01181">
    <property type="entry name" value="DAPDCRBXLASE"/>
</dbReference>
<dbReference type="CDD" id="cd06828">
    <property type="entry name" value="PLPDE_III_DapDC"/>
    <property type="match status" value="1"/>
</dbReference>
<dbReference type="PANTHER" id="PTHR43727:SF2">
    <property type="entry name" value="GROUP IV DECARBOXYLASE"/>
    <property type="match status" value="1"/>
</dbReference>
<dbReference type="InterPro" id="IPR022644">
    <property type="entry name" value="De-COase2_N"/>
</dbReference>
<dbReference type="InterPro" id="IPR029066">
    <property type="entry name" value="PLP-binding_barrel"/>
</dbReference>
<feature type="domain" description="Orn/DAP/Arg decarboxylase 2 C-terminal" evidence="9">
    <location>
        <begin position="279"/>
        <end position="367"/>
    </location>
</feature>
<dbReference type="InterPro" id="IPR002986">
    <property type="entry name" value="DAP_deCOOHase_LysA"/>
</dbReference>
<comment type="pathway">
    <text evidence="8">Amino-acid biosynthesis; L-lysine biosynthesis via DAP pathway; L-lysine from DL-2,6-diaminopimelate: step 1/1.</text>
</comment>
<feature type="active site" description="Proton donor" evidence="6">
    <location>
        <position position="340"/>
    </location>
</feature>
<dbReference type="PRINTS" id="PR01179">
    <property type="entry name" value="ODADCRBXLASE"/>
</dbReference>
<keyword evidence="2 8" id="KW-0210">Decarboxylase</keyword>
<keyword evidence="8" id="KW-0457">Lysine biosynthesis</keyword>
<evidence type="ECO:0000256" key="8">
    <source>
        <dbReference type="RuleBase" id="RU003738"/>
    </source>
</evidence>
<dbReference type="PROSITE" id="PS00878">
    <property type="entry name" value="ODR_DC_2_1"/>
    <property type="match status" value="1"/>
</dbReference>
<dbReference type="Gene3D" id="3.20.20.10">
    <property type="entry name" value="Alanine racemase"/>
    <property type="match status" value="1"/>
</dbReference>
<dbReference type="Pfam" id="PF00278">
    <property type="entry name" value="Orn_DAP_Arg_deC"/>
    <property type="match status" value="1"/>
</dbReference>
<dbReference type="KEGG" id="gem:GM21_1355"/>
<dbReference type="GO" id="GO:0009089">
    <property type="term" value="P:lysine biosynthetic process via diaminopimelate"/>
    <property type="evidence" value="ECO:0007669"/>
    <property type="project" value="UniProtKB-UniRule"/>
</dbReference>
<dbReference type="InterPro" id="IPR009006">
    <property type="entry name" value="Ala_racemase/Decarboxylase_C"/>
</dbReference>
<dbReference type="UniPathway" id="UPA00034">
    <property type="reaction ID" value="UER00027"/>
</dbReference>
<dbReference type="eggNOG" id="COG0019">
    <property type="taxonomic scope" value="Bacteria"/>
</dbReference>
<dbReference type="EC" id="4.1.1.20" evidence="5 8"/>
<organism evidence="11">
    <name type="scientific">Geobacter sp. (strain M21)</name>
    <dbReference type="NCBI Taxonomy" id="443144"/>
    <lineage>
        <taxon>Bacteria</taxon>
        <taxon>Pseudomonadati</taxon>
        <taxon>Thermodesulfobacteriota</taxon>
        <taxon>Desulfuromonadia</taxon>
        <taxon>Geobacterales</taxon>
        <taxon>Geobacteraceae</taxon>
        <taxon>Geobacter</taxon>
    </lineage>
</organism>
<dbReference type="EMBL" id="CP001661">
    <property type="protein sequence ID" value="ACT17414.1"/>
    <property type="molecule type" value="Genomic_DNA"/>
</dbReference>
<dbReference type="Pfam" id="PF02784">
    <property type="entry name" value="Orn_Arg_deC_N"/>
    <property type="match status" value="1"/>
</dbReference>
<feature type="domain" description="Orn/DAP/Arg decarboxylase 2 N-terminal" evidence="10">
    <location>
        <begin position="50"/>
        <end position="277"/>
    </location>
</feature>
<evidence type="ECO:0000313" key="11">
    <source>
        <dbReference type="EMBL" id="ACT17414.1"/>
    </source>
</evidence>
<comment type="catalytic activity">
    <reaction evidence="8">
        <text>meso-2,6-diaminopimelate + H(+) = L-lysine + CO2</text>
        <dbReference type="Rhea" id="RHEA:15101"/>
        <dbReference type="ChEBI" id="CHEBI:15378"/>
        <dbReference type="ChEBI" id="CHEBI:16526"/>
        <dbReference type="ChEBI" id="CHEBI:32551"/>
        <dbReference type="ChEBI" id="CHEBI:57791"/>
        <dbReference type="EC" id="4.1.1.20"/>
    </reaction>
</comment>
<evidence type="ECO:0000256" key="4">
    <source>
        <dbReference type="ARBA" id="ARBA00023239"/>
    </source>
</evidence>
<evidence type="ECO:0000256" key="5">
    <source>
        <dbReference type="NCBIfam" id="TIGR01048"/>
    </source>
</evidence>
<dbReference type="GO" id="GO:0008836">
    <property type="term" value="F:diaminopimelate decarboxylase activity"/>
    <property type="evidence" value="ECO:0007669"/>
    <property type="project" value="UniProtKB-UniRule"/>
</dbReference>
<protein>
    <recommendedName>
        <fullName evidence="5 8">Diaminopimelate decarboxylase</fullName>
        <ecNumber evidence="5 8">4.1.1.20</ecNumber>
    </recommendedName>
</protein>
<dbReference type="Gene3D" id="2.40.37.10">
    <property type="entry name" value="Lyase, Ornithine Decarboxylase, Chain A, domain 1"/>
    <property type="match status" value="1"/>
</dbReference>
<gene>
    <name evidence="11" type="ordered locus">GM21_1355</name>
</gene>
<dbReference type="InterPro" id="IPR022653">
    <property type="entry name" value="De-COase2_pyr-phos_BS"/>
</dbReference>
<dbReference type="InterPro" id="IPR022643">
    <property type="entry name" value="De-COase2_C"/>
</dbReference>
<reference evidence="11" key="1">
    <citation type="submission" date="2009-07" db="EMBL/GenBank/DDBJ databases">
        <title>Complete sequence of Geobacter sp. M21.</title>
        <authorList>
            <consortium name="US DOE Joint Genome Institute"/>
            <person name="Lucas S."/>
            <person name="Copeland A."/>
            <person name="Lapidus A."/>
            <person name="Glavina del Rio T."/>
            <person name="Dalin E."/>
            <person name="Tice H."/>
            <person name="Bruce D."/>
            <person name="Goodwin L."/>
            <person name="Pitluck S."/>
            <person name="Saunders E."/>
            <person name="Brettin T."/>
            <person name="Detter J.C."/>
            <person name="Han C."/>
            <person name="Larimer F."/>
            <person name="Land M."/>
            <person name="Hauser L."/>
            <person name="Kyrpides N."/>
            <person name="Ovchinnikova G."/>
            <person name="Lovley D."/>
        </authorList>
    </citation>
    <scope>NUCLEOTIDE SEQUENCE [LARGE SCALE GENOMIC DNA]</scope>
    <source>
        <strain evidence="11">M21</strain>
    </source>
</reference>
<evidence type="ECO:0000256" key="3">
    <source>
        <dbReference type="ARBA" id="ARBA00022898"/>
    </source>
</evidence>
<keyword evidence="3 6" id="KW-0663">Pyridoxal phosphate</keyword>
<evidence type="ECO:0000259" key="10">
    <source>
        <dbReference type="Pfam" id="PF02784"/>
    </source>
</evidence>
<evidence type="ECO:0000259" key="9">
    <source>
        <dbReference type="Pfam" id="PF00278"/>
    </source>
</evidence>
<evidence type="ECO:0000256" key="6">
    <source>
        <dbReference type="PIRSR" id="PIRSR600183-50"/>
    </source>
</evidence>
<keyword evidence="4 8" id="KW-0456">Lyase</keyword>
<sequence>MPMSASFKNRLFPRIPQIQQHFQTPFHIYDESGIRETGAQLVKAFSGIPGFREFFAVKALPNREILKLMKEMGFGFDCSSIPEVILARELGARPEDIMFTSNNTSQEEFDFATQDGGCILNLDDISLIEKVPHFPEMICFRYNPGPRRTGNVIIGNPEEAKYGVSHEQVVEAYRKAKERGATRFGLHTMVASNELDYTYIVETARMVLEVAEEVEAALGIEFEFVNIGGGFGIPYRPEQKPLDLTGMSAEITELFDGFRKRHGHAPAMYMESGRFMTGPHGALVTTAINSKDTYRRYIGVDACMSALMRPALYGAYHHIDVLGKDRDPKTEIYDVVGSLCENNDKFAVQRELQPVEDGDILVIHDSGAHGHAMGFQYNGRLRPKELMLRADGRVELIRRAETVADYFATYDFEPCVLPAGA</sequence>
<evidence type="ECO:0000256" key="7">
    <source>
        <dbReference type="RuleBase" id="RU003737"/>
    </source>
</evidence>
<feature type="modified residue" description="N6-(pyridoxal phosphate)lysine" evidence="6">
    <location>
        <position position="58"/>
    </location>
</feature>
<dbReference type="FunFam" id="3.20.20.10:FF:000003">
    <property type="entry name" value="Diaminopimelate decarboxylase"/>
    <property type="match status" value="1"/>
</dbReference>
<dbReference type="SUPFAM" id="SSF51419">
    <property type="entry name" value="PLP-binding barrel"/>
    <property type="match status" value="1"/>
</dbReference>